<evidence type="ECO:0000256" key="1">
    <source>
        <dbReference type="SAM" id="Coils"/>
    </source>
</evidence>
<sequence>MQKQTPDHILAAQGGKKKGCSDPTHSKQDILFICLRSSCDQSRLICAQCIQQNSHGHPQNWAEVEELMALNAKDKTQNVTNWPQNKNIRAIFTNSVMAEEGNPDLILMEQILEDFIDKIKHQVDQIKKDIKNTIIQQQQSSKELLDYFKNMIGASFDLSPVQEQVIKFKNFQINIQELNHNIRQFTQECQEKEKDILKDYKQQIRDKKLQQLNIKGLQANLESINKEIQVLQTKALQQISCSDIELEGWGKKQVKMTGNNVYICKGQTYNIMRSKQTFDRQQQINFKFKLVDYNSTYLYFGLAPKNQQFENQQYFWFQGGPQLCLKTQNQRQGTFKCDGKDITEVFESNQIYEVNFCVQEQLFTVSDENQQSVMTYTGAWDSCEEWKIVIGPNQNTPIKIQVI</sequence>
<dbReference type="InParanoid" id="A0A0V0QEH8"/>
<evidence type="ECO:0000313" key="4">
    <source>
        <dbReference type="Proteomes" id="UP000054937"/>
    </source>
</evidence>
<organism evidence="3 4">
    <name type="scientific">Pseudocohnilembus persalinus</name>
    <name type="common">Ciliate</name>
    <dbReference type="NCBI Taxonomy" id="266149"/>
    <lineage>
        <taxon>Eukaryota</taxon>
        <taxon>Sar</taxon>
        <taxon>Alveolata</taxon>
        <taxon>Ciliophora</taxon>
        <taxon>Intramacronucleata</taxon>
        <taxon>Oligohymenophorea</taxon>
        <taxon>Scuticociliatia</taxon>
        <taxon>Philasterida</taxon>
        <taxon>Pseudocohnilembidae</taxon>
        <taxon>Pseudocohnilembus</taxon>
    </lineage>
</organism>
<gene>
    <name evidence="3" type="ORF">PPERSA_12801</name>
</gene>
<protein>
    <submittedName>
        <fullName evidence="3">Uncharacterized protein</fullName>
    </submittedName>
</protein>
<name>A0A0V0QEH8_PSEPJ</name>
<dbReference type="Proteomes" id="UP000054937">
    <property type="component" value="Unassembled WGS sequence"/>
</dbReference>
<keyword evidence="4" id="KW-1185">Reference proteome</keyword>
<comment type="caution">
    <text evidence="3">The sequence shown here is derived from an EMBL/GenBank/DDBJ whole genome shotgun (WGS) entry which is preliminary data.</text>
</comment>
<feature type="region of interest" description="Disordered" evidence="2">
    <location>
        <begin position="1"/>
        <end position="23"/>
    </location>
</feature>
<dbReference type="EMBL" id="LDAU01000184">
    <property type="protein sequence ID" value="KRX00582.1"/>
    <property type="molecule type" value="Genomic_DNA"/>
</dbReference>
<accession>A0A0V0QEH8</accession>
<evidence type="ECO:0000313" key="3">
    <source>
        <dbReference type="EMBL" id="KRX00582.1"/>
    </source>
</evidence>
<dbReference type="OMA" id="INQVCDY"/>
<reference evidence="3 4" key="1">
    <citation type="journal article" date="2015" name="Sci. Rep.">
        <title>Genome of the facultative scuticociliatosis pathogen Pseudocohnilembus persalinus provides insight into its virulence through horizontal gene transfer.</title>
        <authorList>
            <person name="Xiong J."/>
            <person name="Wang G."/>
            <person name="Cheng J."/>
            <person name="Tian M."/>
            <person name="Pan X."/>
            <person name="Warren A."/>
            <person name="Jiang C."/>
            <person name="Yuan D."/>
            <person name="Miao W."/>
        </authorList>
    </citation>
    <scope>NUCLEOTIDE SEQUENCE [LARGE SCALE GENOMIC DNA]</scope>
    <source>
        <strain evidence="3">36N120E</strain>
    </source>
</reference>
<keyword evidence="1" id="KW-0175">Coiled coil</keyword>
<proteinExistence type="predicted"/>
<feature type="coiled-coil region" evidence="1">
    <location>
        <begin position="168"/>
        <end position="234"/>
    </location>
</feature>
<dbReference type="AlphaFoldDB" id="A0A0V0QEH8"/>
<evidence type="ECO:0000256" key="2">
    <source>
        <dbReference type="SAM" id="MobiDB-lite"/>
    </source>
</evidence>